<feature type="transmembrane region" description="Helical" evidence="1">
    <location>
        <begin position="98"/>
        <end position="117"/>
    </location>
</feature>
<keyword evidence="1" id="KW-0472">Membrane</keyword>
<evidence type="ECO:0000256" key="1">
    <source>
        <dbReference type="SAM" id="Phobius"/>
    </source>
</evidence>
<evidence type="ECO:0000313" key="2">
    <source>
        <dbReference type="EMBL" id="ACK78920.1"/>
    </source>
</evidence>
<name>B7J7V9_ACIF2</name>
<proteinExistence type="predicted"/>
<keyword evidence="3" id="KW-1185">Reference proteome</keyword>
<dbReference type="AlphaFoldDB" id="B7J7V9"/>
<dbReference type="KEGG" id="afr:AFE_2645"/>
<gene>
    <name evidence="2" type="ordered locus">AFE_2645</name>
</gene>
<dbReference type="PaxDb" id="243159-AFE_2645"/>
<protein>
    <submittedName>
        <fullName evidence="2">Uncharacterized protein</fullName>
    </submittedName>
</protein>
<keyword evidence="1" id="KW-1133">Transmembrane helix</keyword>
<sequence length="133" mass="14817">MLVHIINMEGQTKGFIYSPFLLSSLNTIRTTPSIQEIVLSFRGGKRISVWDGGHWAPPGTSLPVSVSTIEVPVPGLSLVVHVVWTAATLNRIFWRKELPYLIIAIFLIGAIAASDAIQRRHRQELSGNRFLTR</sequence>
<dbReference type="Proteomes" id="UP000001362">
    <property type="component" value="Chromosome"/>
</dbReference>
<dbReference type="EMBL" id="CP001219">
    <property type="protein sequence ID" value="ACK78920.1"/>
    <property type="molecule type" value="Genomic_DNA"/>
</dbReference>
<organism evidence="2 3">
    <name type="scientific">Acidithiobacillus ferrooxidans (strain ATCC 23270 / DSM 14882 / CIP 104768 / NCIMB 8455)</name>
    <name type="common">Ferrobacillus ferrooxidans (strain ATCC 23270)</name>
    <dbReference type="NCBI Taxonomy" id="243159"/>
    <lineage>
        <taxon>Bacteria</taxon>
        <taxon>Pseudomonadati</taxon>
        <taxon>Pseudomonadota</taxon>
        <taxon>Acidithiobacillia</taxon>
        <taxon>Acidithiobacillales</taxon>
        <taxon>Acidithiobacillaceae</taxon>
        <taxon>Acidithiobacillus</taxon>
    </lineage>
</organism>
<keyword evidence="1" id="KW-0812">Transmembrane</keyword>
<dbReference type="HOGENOM" id="CLU_1902124_0_0_6"/>
<evidence type="ECO:0000313" key="3">
    <source>
        <dbReference type="Proteomes" id="UP000001362"/>
    </source>
</evidence>
<dbReference type="STRING" id="243159.AFE_2645"/>
<reference evidence="2 3" key="1">
    <citation type="journal article" date="2008" name="BMC Genomics">
        <title>Acidithiobacillus ferrooxidans metabolism: from genome sequence to industrial applications.</title>
        <authorList>
            <person name="Valdes J."/>
            <person name="Pedroso I."/>
            <person name="Quatrini R."/>
            <person name="Dodson R.J."/>
            <person name="Tettelin H."/>
            <person name="Blake R.II."/>
            <person name="Eisen J.A."/>
            <person name="Holmes D.S."/>
        </authorList>
    </citation>
    <scope>NUCLEOTIDE SEQUENCE [LARGE SCALE GENOMIC DNA]</scope>
    <source>
        <strain evidence="3">ATCC 23270 / DSM 14882 / CIP 104768 / NCIMB 8455</strain>
    </source>
</reference>
<accession>B7J7V9</accession>